<organism evidence="2 3">
    <name type="scientific">Candidatus Mediterraneibacter stercorigallinarum</name>
    <dbReference type="NCBI Taxonomy" id="2838686"/>
    <lineage>
        <taxon>Bacteria</taxon>
        <taxon>Bacillati</taxon>
        <taxon>Bacillota</taxon>
        <taxon>Clostridia</taxon>
        <taxon>Lachnospirales</taxon>
        <taxon>Lachnospiraceae</taxon>
        <taxon>Mediterraneibacter</taxon>
    </lineage>
</organism>
<evidence type="ECO:0008006" key="4">
    <source>
        <dbReference type="Google" id="ProtNLM"/>
    </source>
</evidence>
<name>A0A9D2D8M4_9FIRM</name>
<evidence type="ECO:0000313" key="3">
    <source>
        <dbReference type="Proteomes" id="UP000824017"/>
    </source>
</evidence>
<dbReference type="InterPro" id="IPR046357">
    <property type="entry name" value="PPIase_dom_sf"/>
</dbReference>
<evidence type="ECO:0000313" key="2">
    <source>
        <dbReference type="EMBL" id="HIZ12378.1"/>
    </source>
</evidence>
<gene>
    <name evidence="2" type="ORF">H9817_00410</name>
</gene>
<dbReference type="AlphaFoldDB" id="A0A9D2D8M4"/>
<reference evidence="2" key="1">
    <citation type="journal article" date="2021" name="PeerJ">
        <title>Extensive microbial diversity within the chicken gut microbiome revealed by metagenomics and culture.</title>
        <authorList>
            <person name="Gilroy R."/>
            <person name="Ravi A."/>
            <person name="Getino M."/>
            <person name="Pursley I."/>
            <person name="Horton D.L."/>
            <person name="Alikhan N.F."/>
            <person name="Baker D."/>
            <person name="Gharbi K."/>
            <person name="Hall N."/>
            <person name="Watson M."/>
            <person name="Adriaenssens E.M."/>
            <person name="Foster-Nyarko E."/>
            <person name="Jarju S."/>
            <person name="Secka A."/>
            <person name="Antonio M."/>
            <person name="Oren A."/>
            <person name="Chaudhuri R.R."/>
            <person name="La Ragione R."/>
            <person name="Hildebrand F."/>
            <person name="Pallen M.J."/>
        </authorList>
    </citation>
    <scope>NUCLEOTIDE SEQUENCE</scope>
    <source>
        <strain evidence="2">ChiGjej1B1-13045</strain>
    </source>
</reference>
<keyword evidence="1" id="KW-0732">Signal</keyword>
<sequence length="344" mass="38940">MKKYRIAAAALALGLVMGGCSKDDENAVAYLDGHAVSLEEYGQYAYDSISLVSAQYSRDYDADPNADDFWTTSYDGKTPMDALKEQADEKMLAQKGMQVIALDLDLVTEEEISWQGQLDAMERENEARLEKLESGGVVYGPEQLTQSQFLSYWQSALDQQVEDYFYQNAQPEEADLKDYYEQHREELDSRNFTAEVDFYYWPQEQSTTDAQSILAQILAQGAQGSEAAAELSQSTGLQASYRHEAINTRKMGKEDQAYTQVVELVRNAEDGQLAGCLYAEGMEVWVVPVSRQNESIGTFEEAEEEIEDLWRTEEAARLIDERLSDIEITTTDVYDRLTIDQLRP</sequence>
<dbReference type="Gene3D" id="3.10.50.40">
    <property type="match status" value="1"/>
</dbReference>
<dbReference type="Proteomes" id="UP000824017">
    <property type="component" value="Unassembled WGS sequence"/>
</dbReference>
<protein>
    <recommendedName>
        <fullName evidence="4">Peptidyl-prolyl cis-trans isomerase</fullName>
    </recommendedName>
</protein>
<feature type="signal peptide" evidence="1">
    <location>
        <begin position="1"/>
        <end position="22"/>
    </location>
</feature>
<dbReference type="GO" id="GO:0003755">
    <property type="term" value="F:peptidyl-prolyl cis-trans isomerase activity"/>
    <property type="evidence" value="ECO:0007669"/>
    <property type="project" value="InterPro"/>
</dbReference>
<dbReference type="EMBL" id="DXCD01000011">
    <property type="protein sequence ID" value="HIZ12378.1"/>
    <property type="molecule type" value="Genomic_DNA"/>
</dbReference>
<evidence type="ECO:0000256" key="1">
    <source>
        <dbReference type="SAM" id="SignalP"/>
    </source>
</evidence>
<feature type="chain" id="PRO_5038373494" description="Peptidyl-prolyl cis-trans isomerase" evidence="1">
    <location>
        <begin position="23"/>
        <end position="344"/>
    </location>
</feature>
<dbReference type="Gene3D" id="1.10.4030.10">
    <property type="entry name" value="Porin chaperone SurA, peptide-binding domain"/>
    <property type="match status" value="1"/>
</dbReference>
<accession>A0A9D2D8M4</accession>
<dbReference type="PROSITE" id="PS51257">
    <property type="entry name" value="PROKAR_LIPOPROTEIN"/>
    <property type="match status" value="1"/>
</dbReference>
<reference evidence="2" key="2">
    <citation type="submission" date="2021-04" db="EMBL/GenBank/DDBJ databases">
        <authorList>
            <person name="Gilroy R."/>
        </authorList>
    </citation>
    <scope>NUCLEOTIDE SEQUENCE</scope>
    <source>
        <strain evidence="2">ChiGjej1B1-13045</strain>
    </source>
</reference>
<proteinExistence type="predicted"/>
<comment type="caution">
    <text evidence="2">The sequence shown here is derived from an EMBL/GenBank/DDBJ whole genome shotgun (WGS) entry which is preliminary data.</text>
</comment>